<protein>
    <submittedName>
        <fullName evidence="1">Uncharacterized protein</fullName>
    </submittedName>
</protein>
<keyword evidence="2" id="KW-1185">Reference proteome</keyword>
<evidence type="ECO:0000313" key="1">
    <source>
        <dbReference type="EMBL" id="KAG8647835.1"/>
    </source>
</evidence>
<dbReference type="EMBL" id="CM004395">
    <property type="protein sequence ID" value="KAG8647835.1"/>
    <property type="molecule type" value="Genomic_DNA"/>
</dbReference>
<name>A0ACB7H6H1_MANES</name>
<dbReference type="Proteomes" id="UP000091857">
    <property type="component" value="Chromosome 9"/>
</dbReference>
<reference evidence="2" key="1">
    <citation type="journal article" date="2016" name="Nat. Biotechnol.">
        <title>Sequencing wild and cultivated cassava and related species reveals extensive interspecific hybridization and genetic diversity.</title>
        <authorList>
            <person name="Bredeson J.V."/>
            <person name="Lyons J.B."/>
            <person name="Prochnik S.E."/>
            <person name="Wu G.A."/>
            <person name="Ha C.M."/>
            <person name="Edsinger-Gonzales E."/>
            <person name="Grimwood J."/>
            <person name="Schmutz J."/>
            <person name="Rabbi I.Y."/>
            <person name="Egesi C."/>
            <person name="Nauluvula P."/>
            <person name="Lebot V."/>
            <person name="Ndunguru J."/>
            <person name="Mkamilo G."/>
            <person name="Bart R.S."/>
            <person name="Setter T.L."/>
            <person name="Gleadow R.M."/>
            <person name="Kulakow P."/>
            <person name="Ferguson M.E."/>
            <person name="Rounsley S."/>
            <person name="Rokhsar D.S."/>
        </authorList>
    </citation>
    <scope>NUCLEOTIDE SEQUENCE [LARGE SCALE GENOMIC DNA]</scope>
    <source>
        <strain evidence="2">cv. AM560-2</strain>
    </source>
</reference>
<comment type="caution">
    <text evidence="1">The sequence shown here is derived from an EMBL/GenBank/DDBJ whole genome shotgun (WGS) entry which is preliminary data.</text>
</comment>
<accession>A0ACB7H6H1</accession>
<gene>
    <name evidence="1" type="ORF">MANES_09G115750v8</name>
</gene>
<organism evidence="1 2">
    <name type="scientific">Manihot esculenta</name>
    <name type="common">Cassava</name>
    <name type="synonym">Jatropha manihot</name>
    <dbReference type="NCBI Taxonomy" id="3983"/>
    <lineage>
        <taxon>Eukaryota</taxon>
        <taxon>Viridiplantae</taxon>
        <taxon>Streptophyta</taxon>
        <taxon>Embryophyta</taxon>
        <taxon>Tracheophyta</taxon>
        <taxon>Spermatophyta</taxon>
        <taxon>Magnoliopsida</taxon>
        <taxon>eudicotyledons</taxon>
        <taxon>Gunneridae</taxon>
        <taxon>Pentapetalae</taxon>
        <taxon>rosids</taxon>
        <taxon>fabids</taxon>
        <taxon>Malpighiales</taxon>
        <taxon>Euphorbiaceae</taxon>
        <taxon>Crotonoideae</taxon>
        <taxon>Manihoteae</taxon>
        <taxon>Manihot</taxon>
    </lineage>
</organism>
<sequence length="81" mass="9271">MRITMLMQKCEMGRLLGQGTFTRVHHARNLQTGLSVAIKIIDKEQALKVGMMEQIKGEISVMRLIRHPNVVELYEMMATKS</sequence>
<evidence type="ECO:0000313" key="2">
    <source>
        <dbReference type="Proteomes" id="UP000091857"/>
    </source>
</evidence>
<proteinExistence type="predicted"/>